<reference evidence="5" key="1">
    <citation type="journal article" date="2020" name="Stud. Mycol.">
        <title>101 Dothideomycetes genomes: a test case for predicting lifestyles and emergence of pathogens.</title>
        <authorList>
            <person name="Haridas S."/>
            <person name="Albert R."/>
            <person name="Binder M."/>
            <person name="Bloem J."/>
            <person name="Labutti K."/>
            <person name="Salamov A."/>
            <person name="Andreopoulos B."/>
            <person name="Baker S."/>
            <person name="Barry K."/>
            <person name="Bills G."/>
            <person name="Bluhm B."/>
            <person name="Cannon C."/>
            <person name="Castanera R."/>
            <person name="Culley D."/>
            <person name="Daum C."/>
            <person name="Ezra D."/>
            <person name="Gonzalez J."/>
            <person name="Henrissat B."/>
            <person name="Kuo A."/>
            <person name="Liang C."/>
            <person name="Lipzen A."/>
            <person name="Lutzoni F."/>
            <person name="Magnuson J."/>
            <person name="Mondo S."/>
            <person name="Nolan M."/>
            <person name="Ohm R."/>
            <person name="Pangilinan J."/>
            <person name="Park H.-J."/>
            <person name="Ramirez L."/>
            <person name="Alfaro M."/>
            <person name="Sun H."/>
            <person name="Tritt A."/>
            <person name="Yoshinaga Y."/>
            <person name="Zwiers L.-H."/>
            <person name="Turgeon B."/>
            <person name="Goodwin S."/>
            <person name="Spatafora J."/>
            <person name="Crous P."/>
            <person name="Grigoriev I."/>
        </authorList>
    </citation>
    <scope>NUCLEOTIDE SEQUENCE</scope>
    <source>
        <strain evidence="5">CBS 121410</strain>
    </source>
</reference>
<dbReference type="OrthoDB" id="419598at2759"/>
<dbReference type="InterPro" id="IPR036291">
    <property type="entry name" value="NAD(P)-bd_dom_sf"/>
</dbReference>
<evidence type="ECO:0000259" key="4">
    <source>
        <dbReference type="Pfam" id="PF13460"/>
    </source>
</evidence>
<dbReference type="Gene3D" id="3.40.50.720">
    <property type="entry name" value="NAD(P)-binding Rossmann-like Domain"/>
    <property type="match status" value="1"/>
</dbReference>
<gene>
    <name evidence="5" type="ORF">K490DRAFT_42277</name>
</gene>
<dbReference type="Proteomes" id="UP000799776">
    <property type="component" value="Unassembled WGS sequence"/>
</dbReference>
<evidence type="ECO:0000256" key="2">
    <source>
        <dbReference type="ARBA" id="ARBA00022857"/>
    </source>
</evidence>
<evidence type="ECO:0000313" key="6">
    <source>
        <dbReference type="Proteomes" id="UP000799776"/>
    </source>
</evidence>
<keyword evidence="3" id="KW-0560">Oxidoreductase</keyword>
<evidence type="ECO:0000313" key="5">
    <source>
        <dbReference type="EMBL" id="KAF2087430.1"/>
    </source>
</evidence>
<dbReference type="InterPro" id="IPR016040">
    <property type="entry name" value="NAD(P)-bd_dom"/>
</dbReference>
<dbReference type="EMBL" id="ML978720">
    <property type="protein sequence ID" value="KAF2087430.1"/>
    <property type="molecule type" value="Genomic_DNA"/>
</dbReference>
<dbReference type="SUPFAM" id="SSF51735">
    <property type="entry name" value="NAD(P)-binding Rossmann-fold domains"/>
    <property type="match status" value="1"/>
</dbReference>
<evidence type="ECO:0000256" key="3">
    <source>
        <dbReference type="ARBA" id="ARBA00023002"/>
    </source>
</evidence>
<accession>A0A9P4HT01</accession>
<keyword evidence="2" id="KW-0521">NADP</keyword>
<dbReference type="PANTHER" id="PTHR47706">
    <property type="entry name" value="NMRA-LIKE FAMILY PROTEIN"/>
    <property type="match status" value="1"/>
</dbReference>
<protein>
    <submittedName>
        <fullName evidence="5">NAD(P)-binding protein</fullName>
    </submittedName>
</protein>
<evidence type="ECO:0000256" key="1">
    <source>
        <dbReference type="ARBA" id="ARBA00005725"/>
    </source>
</evidence>
<dbReference type="GO" id="GO:0016491">
    <property type="term" value="F:oxidoreductase activity"/>
    <property type="evidence" value="ECO:0007669"/>
    <property type="project" value="UniProtKB-KW"/>
</dbReference>
<dbReference type="AlphaFoldDB" id="A0A9P4HT01"/>
<feature type="domain" description="NAD(P)-binding" evidence="4">
    <location>
        <begin position="7"/>
        <end position="91"/>
    </location>
</feature>
<comment type="similarity">
    <text evidence="1">Belongs to the NmrA-type oxidoreductase family. Isoflavone reductase subfamily.</text>
</comment>
<sequence>MRVAIAGTGGLAQLIAHYIRAETSHQFLMISRTTHSELDALDYQVQTVDYNDPSTLQYALAGVDVVISTVVGTPQLQLIKAAISAGVRRFAPAEFEGPPSVRPSGDALDRDRATALSYLQHYAAFFEATTVFVCGVLYERFQQGGLAASAMGSGTGVGAEGSYVLDLRYMRAQVPAYDSANRLSMVCLTAAQDVARFVVRALDLPVWPPELRMCGERMRVADLVVVAREVRGKSGGSYFFPAPVFESSSTLSYQLSLASDVQEQMRLRQLIATADGQYDFREPNLNCYFPQIRPLGFKEWLRSNWAGVP</sequence>
<proteinExistence type="inferred from homology"/>
<organism evidence="5 6">
    <name type="scientific">Saccharata proteae CBS 121410</name>
    <dbReference type="NCBI Taxonomy" id="1314787"/>
    <lineage>
        <taxon>Eukaryota</taxon>
        <taxon>Fungi</taxon>
        <taxon>Dikarya</taxon>
        <taxon>Ascomycota</taxon>
        <taxon>Pezizomycotina</taxon>
        <taxon>Dothideomycetes</taxon>
        <taxon>Dothideomycetes incertae sedis</taxon>
        <taxon>Botryosphaeriales</taxon>
        <taxon>Saccharataceae</taxon>
        <taxon>Saccharata</taxon>
    </lineage>
</organism>
<name>A0A9P4HT01_9PEZI</name>
<keyword evidence="6" id="KW-1185">Reference proteome</keyword>
<dbReference type="PANTHER" id="PTHR47706:SF5">
    <property type="entry name" value="ISOFLAVONE REDUCTASE"/>
    <property type="match status" value="1"/>
</dbReference>
<dbReference type="InterPro" id="IPR051609">
    <property type="entry name" value="NmrA/Isoflavone_reductase-like"/>
</dbReference>
<dbReference type="Pfam" id="PF13460">
    <property type="entry name" value="NAD_binding_10"/>
    <property type="match status" value="1"/>
</dbReference>
<comment type="caution">
    <text evidence="5">The sequence shown here is derived from an EMBL/GenBank/DDBJ whole genome shotgun (WGS) entry which is preliminary data.</text>
</comment>